<gene>
    <name evidence="1" type="ORF">MHI_LOCUS485808</name>
</gene>
<name>A0A6V7H4V8_9HYME</name>
<protein>
    <submittedName>
        <fullName evidence="1">Uncharacterized protein</fullName>
    </submittedName>
</protein>
<reference evidence="1" key="1">
    <citation type="submission" date="2020-07" db="EMBL/GenBank/DDBJ databases">
        <authorList>
            <person name="Nazaruddin N."/>
        </authorList>
    </citation>
    <scope>NUCLEOTIDE SEQUENCE</scope>
</reference>
<evidence type="ECO:0000313" key="1">
    <source>
        <dbReference type="EMBL" id="CAD1474736.1"/>
    </source>
</evidence>
<accession>A0A6V7H4V8</accession>
<dbReference type="AlphaFoldDB" id="A0A6V7H4V8"/>
<evidence type="ECO:0000313" key="2">
    <source>
        <dbReference type="Proteomes" id="UP000752696"/>
    </source>
</evidence>
<dbReference type="EMBL" id="CAJDYZ010007872">
    <property type="protein sequence ID" value="CAD1474736.1"/>
    <property type="molecule type" value="Genomic_DNA"/>
</dbReference>
<sequence length="195" mass="23386">MKKRYLKYIINHEEKIFQKKFASIFTQAGFLISKFLCKQGKQFYNLVRLYPYCIGSCIRILPATELIKHLRRCHKNIFYEIKQNEKIFPEECVIEIDTLPKNYDCSFLISMGLFFINIKIHKNNELTGIIKLVENIPIEQFQCRLAFENRDYQVKLIPCLHRRWKESFSLHTNRDEMLHLTKGKLFKCTLIISQI</sequence>
<comment type="caution">
    <text evidence="1">The sequence shown here is derived from an EMBL/GenBank/DDBJ whole genome shotgun (WGS) entry which is preliminary data.</text>
</comment>
<dbReference type="OrthoDB" id="4788989at2759"/>
<dbReference type="Proteomes" id="UP000752696">
    <property type="component" value="Unassembled WGS sequence"/>
</dbReference>
<keyword evidence="2" id="KW-1185">Reference proteome</keyword>
<proteinExistence type="predicted"/>
<organism evidence="1 2">
    <name type="scientific">Heterotrigona itama</name>
    <dbReference type="NCBI Taxonomy" id="395501"/>
    <lineage>
        <taxon>Eukaryota</taxon>
        <taxon>Metazoa</taxon>
        <taxon>Ecdysozoa</taxon>
        <taxon>Arthropoda</taxon>
        <taxon>Hexapoda</taxon>
        <taxon>Insecta</taxon>
        <taxon>Pterygota</taxon>
        <taxon>Neoptera</taxon>
        <taxon>Endopterygota</taxon>
        <taxon>Hymenoptera</taxon>
        <taxon>Apocrita</taxon>
        <taxon>Aculeata</taxon>
        <taxon>Apoidea</taxon>
        <taxon>Anthophila</taxon>
        <taxon>Apidae</taxon>
        <taxon>Heterotrigona</taxon>
    </lineage>
</organism>